<name>X1BKV8_9ZZZZ</name>
<sequence>MKADNKVISKNDLNKFLDELAAENVVLAPTNEDGVVTFKRISSAEEVHWDAVNTRESPKKLFFPRSEKLFTFVKQSDSIDVEKTDFAEEKAILFGVRPCDIKSFELLDHIFCSEAYTDP</sequence>
<gene>
    <name evidence="1" type="ORF">S01H4_31995</name>
</gene>
<evidence type="ECO:0008006" key="2">
    <source>
        <dbReference type="Google" id="ProtNLM"/>
    </source>
</evidence>
<dbReference type="PANTHER" id="PTHR40447">
    <property type="entry name" value="ANAEROBIC SULFITE REDUCTASE SUBUNIT A"/>
    <property type="match status" value="1"/>
</dbReference>
<evidence type="ECO:0000313" key="1">
    <source>
        <dbReference type="EMBL" id="GAG84708.1"/>
    </source>
</evidence>
<organism evidence="1">
    <name type="scientific">marine sediment metagenome</name>
    <dbReference type="NCBI Taxonomy" id="412755"/>
    <lineage>
        <taxon>unclassified sequences</taxon>
        <taxon>metagenomes</taxon>
        <taxon>ecological metagenomes</taxon>
    </lineage>
</organism>
<feature type="non-terminal residue" evidence="1">
    <location>
        <position position="119"/>
    </location>
</feature>
<dbReference type="EMBL" id="BART01016670">
    <property type="protein sequence ID" value="GAG84708.1"/>
    <property type="molecule type" value="Genomic_DNA"/>
</dbReference>
<accession>X1BKV8</accession>
<reference evidence="1" key="1">
    <citation type="journal article" date="2014" name="Front. Microbiol.">
        <title>High frequency of phylogenetically diverse reductive dehalogenase-homologous genes in deep subseafloor sedimentary metagenomes.</title>
        <authorList>
            <person name="Kawai M."/>
            <person name="Futagami T."/>
            <person name="Toyoda A."/>
            <person name="Takaki Y."/>
            <person name="Nishi S."/>
            <person name="Hori S."/>
            <person name="Arai W."/>
            <person name="Tsubouchi T."/>
            <person name="Morono Y."/>
            <person name="Uchiyama I."/>
            <person name="Ito T."/>
            <person name="Fujiyama A."/>
            <person name="Inagaki F."/>
            <person name="Takami H."/>
        </authorList>
    </citation>
    <scope>NUCLEOTIDE SEQUENCE</scope>
    <source>
        <strain evidence="1">Expedition CK06-06</strain>
    </source>
</reference>
<dbReference type="PANTHER" id="PTHR40447:SF1">
    <property type="entry name" value="ANAEROBIC SULFITE REDUCTASE SUBUNIT A"/>
    <property type="match status" value="1"/>
</dbReference>
<dbReference type="AlphaFoldDB" id="X1BKV8"/>
<proteinExistence type="predicted"/>
<protein>
    <recommendedName>
        <fullName evidence="2">4Fe-4S ferredoxin-type domain-containing protein</fullName>
    </recommendedName>
</protein>
<comment type="caution">
    <text evidence="1">The sequence shown here is derived from an EMBL/GenBank/DDBJ whole genome shotgun (WGS) entry which is preliminary data.</text>
</comment>